<evidence type="ECO:0000256" key="1">
    <source>
        <dbReference type="SAM" id="SignalP"/>
    </source>
</evidence>
<dbReference type="KEGG" id="pcor:KS4_31500"/>
<protein>
    <recommendedName>
        <fullName evidence="2">Ice-binding protein C-terminal domain-containing protein</fullName>
    </recommendedName>
</protein>
<accession>A0A517YXW8</accession>
<keyword evidence="1" id="KW-0732">Signal</keyword>
<name>A0A517YXW8_9BACT</name>
<evidence type="ECO:0000313" key="4">
    <source>
        <dbReference type="Proteomes" id="UP000317369"/>
    </source>
</evidence>
<proteinExistence type="predicted"/>
<dbReference type="InterPro" id="IPR013424">
    <property type="entry name" value="Ice-binding_C"/>
</dbReference>
<reference evidence="3 4" key="1">
    <citation type="submission" date="2019-02" db="EMBL/GenBank/DDBJ databases">
        <title>Deep-cultivation of Planctomycetes and their phenomic and genomic characterization uncovers novel biology.</title>
        <authorList>
            <person name="Wiegand S."/>
            <person name="Jogler M."/>
            <person name="Boedeker C."/>
            <person name="Pinto D."/>
            <person name="Vollmers J."/>
            <person name="Rivas-Marin E."/>
            <person name="Kohn T."/>
            <person name="Peeters S.H."/>
            <person name="Heuer A."/>
            <person name="Rast P."/>
            <person name="Oberbeckmann S."/>
            <person name="Bunk B."/>
            <person name="Jeske O."/>
            <person name="Meyerdierks A."/>
            <person name="Storesund J.E."/>
            <person name="Kallscheuer N."/>
            <person name="Luecker S."/>
            <person name="Lage O.M."/>
            <person name="Pohl T."/>
            <person name="Merkel B.J."/>
            <person name="Hornburger P."/>
            <person name="Mueller R.-W."/>
            <person name="Bruemmer F."/>
            <person name="Labrenz M."/>
            <person name="Spormann A.M."/>
            <person name="Op den Camp H."/>
            <person name="Overmann J."/>
            <person name="Amann R."/>
            <person name="Jetten M.S.M."/>
            <person name="Mascher T."/>
            <person name="Medema M.H."/>
            <person name="Devos D.P."/>
            <person name="Kaster A.-K."/>
            <person name="Ovreas L."/>
            <person name="Rohde M."/>
            <person name="Galperin M.Y."/>
            <person name="Jogler C."/>
        </authorList>
    </citation>
    <scope>NUCLEOTIDE SEQUENCE [LARGE SCALE GENOMIC DNA]</scope>
    <source>
        <strain evidence="3 4">KS4</strain>
    </source>
</reference>
<sequence length="96" mass="10594" precursor="true">MSRLRLILPIALCLLISAYLYAQPDNVNISQISQLPSETVEFDHAQYPINPHLIDPAVDPPAPTASSNRTFVPEPGSLILILLGTLAIARRRKDNH</sequence>
<evidence type="ECO:0000313" key="3">
    <source>
        <dbReference type="EMBL" id="QDU35072.1"/>
    </source>
</evidence>
<organism evidence="3 4">
    <name type="scientific">Poriferisphaera corsica</name>
    <dbReference type="NCBI Taxonomy" id="2528020"/>
    <lineage>
        <taxon>Bacteria</taxon>
        <taxon>Pseudomonadati</taxon>
        <taxon>Planctomycetota</taxon>
        <taxon>Phycisphaerae</taxon>
        <taxon>Phycisphaerales</taxon>
        <taxon>Phycisphaeraceae</taxon>
        <taxon>Poriferisphaera</taxon>
    </lineage>
</organism>
<feature type="signal peptide" evidence="1">
    <location>
        <begin position="1"/>
        <end position="22"/>
    </location>
</feature>
<dbReference type="EMBL" id="CP036425">
    <property type="protein sequence ID" value="QDU35072.1"/>
    <property type="molecule type" value="Genomic_DNA"/>
</dbReference>
<dbReference type="AlphaFoldDB" id="A0A517YXW8"/>
<dbReference type="Proteomes" id="UP000317369">
    <property type="component" value="Chromosome"/>
</dbReference>
<gene>
    <name evidence="3" type="ORF">KS4_31500</name>
</gene>
<feature type="chain" id="PRO_5021941172" description="Ice-binding protein C-terminal domain-containing protein" evidence="1">
    <location>
        <begin position="23"/>
        <end position="96"/>
    </location>
</feature>
<dbReference type="RefSeq" id="WP_200761320.1">
    <property type="nucleotide sequence ID" value="NZ_CP036425.1"/>
</dbReference>
<feature type="domain" description="Ice-binding protein C-terminal" evidence="2">
    <location>
        <begin position="72"/>
        <end position="93"/>
    </location>
</feature>
<dbReference type="Pfam" id="PF07589">
    <property type="entry name" value="PEP-CTERM"/>
    <property type="match status" value="1"/>
</dbReference>
<dbReference type="NCBIfam" id="TIGR02595">
    <property type="entry name" value="PEP_CTERM"/>
    <property type="match status" value="1"/>
</dbReference>
<keyword evidence="4" id="KW-1185">Reference proteome</keyword>
<evidence type="ECO:0000259" key="2">
    <source>
        <dbReference type="Pfam" id="PF07589"/>
    </source>
</evidence>